<protein>
    <submittedName>
        <fullName evidence="4">DDE Tnp4 domain-containing protein</fullName>
    </submittedName>
</protein>
<name>A0A6G0YV64_APHCR</name>
<keyword evidence="5" id="KW-1185">Reference proteome</keyword>
<proteinExistence type="predicted"/>
<comment type="caution">
    <text evidence="4">The sequence shown here is derived from an EMBL/GenBank/DDBJ whole genome shotgun (WGS) entry which is preliminary data.</text>
</comment>
<dbReference type="EMBL" id="VUJU01002333">
    <property type="protein sequence ID" value="KAF0761642.1"/>
    <property type="molecule type" value="Genomic_DNA"/>
</dbReference>
<comment type="cofactor">
    <cofactor evidence="1">
        <name>a divalent metal cation</name>
        <dbReference type="ChEBI" id="CHEBI:60240"/>
    </cofactor>
</comment>
<evidence type="ECO:0000313" key="4">
    <source>
        <dbReference type="EMBL" id="KAF0761642.1"/>
    </source>
</evidence>
<accession>A0A6G0YV64</accession>
<gene>
    <name evidence="4" type="ORF">FWK35_00005966</name>
</gene>
<evidence type="ECO:0000256" key="1">
    <source>
        <dbReference type="ARBA" id="ARBA00001968"/>
    </source>
</evidence>
<organism evidence="4 5">
    <name type="scientific">Aphis craccivora</name>
    <name type="common">Cowpea aphid</name>
    <dbReference type="NCBI Taxonomy" id="307492"/>
    <lineage>
        <taxon>Eukaryota</taxon>
        <taxon>Metazoa</taxon>
        <taxon>Ecdysozoa</taxon>
        <taxon>Arthropoda</taxon>
        <taxon>Hexapoda</taxon>
        <taxon>Insecta</taxon>
        <taxon>Pterygota</taxon>
        <taxon>Neoptera</taxon>
        <taxon>Paraneoptera</taxon>
        <taxon>Hemiptera</taxon>
        <taxon>Sternorrhyncha</taxon>
        <taxon>Aphidomorpha</taxon>
        <taxon>Aphidoidea</taxon>
        <taxon>Aphididae</taxon>
        <taxon>Aphidini</taxon>
        <taxon>Aphis</taxon>
        <taxon>Aphis</taxon>
    </lineage>
</organism>
<reference evidence="4 5" key="1">
    <citation type="submission" date="2019-08" db="EMBL/GenBank/DDBJ databases">
        <title>Whole genome of Aphis craccivora.</title>
        <authorList>
            <person name="Voronova N.V."/>
            <person name="Shulinski R.S."/>
            <person name="Bandarenka Y.V."/>
            <person name="Zhorov D.G."/>
            <person name="Warner D."/>
        </authorList>
    </citation>
    <scope>NUCLEOTIDE SEQUENCE [LARGE SCALE GENOMIC DNA]</scope>
    <source>
        <strain evidence="4">180601</strain>
        <tissue evidence="4">Whole Body</tissue>
    </source>
</reference>
<dbReference type="OrthoDB" id="6583794at2759"/>
<evidence type="ECO:0000256" key="2">
    <source>
        <dbReference type="ARBA" id="ARBA00022723"/>
    </source>
</evidence>
<keyword evidence="2" id="KW-0479">Metal-binding</keyword>
<dbReference type="Pfam" id="PF13359">
    <property type="entry name" value="DDE_Tnp_4"/>
    <property type="match status" value="1"/>
</dbReference>
<sequence>MAIVDLDYKFICVDVGGYGRNSDGGILEESVMGKRLEAGILNVQNLQSRSNTRLDTYNYRLCRARRVVENTFGILSKKWRVYKGPIELKEETTIKVILVTCILHNYLRVKNCDIKNIELDEDQWVIRALEEVDVNK</sequence>
<dbReference type="GO" id="GO:0046872">
    <property type="term" value="F:metal ion binding"/>
    <property type="evidence" value="ECO:0007669"/>
    <property type="project" value="UniProtKB-KW"/>
</dbReference>
<feature type="domain" description="DDE Tnp4" evidence="3">
    <location>
        <begin position="55"/>
        <end position="105"/>
    </location>
</feature>
<dbReference type="InterPro" id="IPR027806">
    <property type="entry name" value="HARBI1_dom"/>
</dbReference>
<evidence type="ECO:0000313" key="5">
    <source>
        <dbReference type="Proteomes" id="UP000478052"/>
    </source>
</evidence>
<evidence type="ECO:0000259" key="3">
    <source>
        <dbReference type="Pfam" id="PF13359"/>
    </source>
</evidence>
<dbReference type="Proteomes" id="UP000478052">
    <property type="component" value="Unassembled WGS sequence"/>
</dbReference>
<dbReference type="AlphaFoldDB" id="A0A6G0YV64"/>